<evidence type="ECO:0000256" key="2">
    <source>
        <dbReference type="SAM" id="SignalP"/>
    </source>
</evidence>
<feature type="signal peptide" evidence="2">
    <location>
        <begin position="1"/>
        <end position="18"/>
    </location>
</feature>
<keyword evidence="4" id="KW-1185">Reference proteome</keyword>
<gene>
    <name evidence="3" type="ORF">K0M31_014878</name>
</gene>
<feature type="compositionally biased region" description="Polar residues" evidence="1">
    <location>
        <begin position="94"/>
        <end position="106"/>
    </location>
</feature>
<name>A0AA40FGF9_9HYME</name>
<accession>A0AA40FGF9</accession>
<evidence type="ECO:0000256" key="1">
    <source>
        <dbReference type="SAM" id="MobiDB-lite"/>
    </source>
</evidence>
<keyword evidence="2" id="KW-0732">Signal</keyword>
<dbReference type="AlphaFoldDB" id="A0AA40FGF9"/>
<comment type="caution">
    <text evidence="3">The sequence shown here is derived from an EMBL/GenBank/DDBJ whole genome shotgun (WGS) entry which is preliminary data.</text>
</comment>
<feature type="chain" id="PRO_5041313134" evidence="2">
    <location>
        <begin position="19"/>
        <end position="132"/>
    </location>
</feature>
<protein>
    <submittedName>
        <fullName evidence="3">Uncharacterized protein</fullName>
    </submittedName>
</protein>
<feature type="compositionally biased region" description="Basic and acidic residues" evidence="1">
    <location>
        <begin position="58"/>
        <end position="93"/>
    </location>
</feature>
<proteinExistence type="predicted"/>
<organism evidence="3 4">
    <name type="scientific">Melipona bicolor</name>
    <dbReference type="NCBI Taxonomy" id="60889"/>
    <lineage>
        <taxon>Eukaryota</taxon>
        <taxon>Metazoa</taxon>
        <taxon>Ecdysozoa</taxon>
        <taxon>Arthropoda</taxon>
        <taxon>Hexapoda</taxon>
        <taxon>Insecta</taxon>
        <taxon>Pterygota</taxon>
        <taxon>Neoptera</taxon>
        <taxon>Endopterygota</taxon>
        <taxon>Hymenoptera</taxon>
        <taxon>Apocrita</taxon>
        <taxon>Aculeata</taxon>
        <taxon>Apoidea</taxon>
        <taxon>Anthophila</taxon>
        <taxon>Apidae</taxon>
        <taxon>Melipona</taxon>
    </lineage>
</organism>
<evidence type="ECO:0000313" key="3">
    <source>
        <dbReference type="EMBL" id="KAK1118572.1"/>
    </source>
</evidence>
<dbReference type="EMBL" id="JAHYIQ010000042">
    <property type="protein sequence ID" value="KAK1118572.1"/>
    <property type="molecule type" value="Genomic_DNA"/>
</dbReference>
<evidence type="ECO:0000313" key="4">
    <source>
        <dbReference type="Proteomes" id="UP001177670"/>
    </source>
</evidence>
<reference evidence="3" key="1">
    <citation type="submission" date="2021-10" db="EMBL/GenBank/DDBJ databases">
        <title>Melipona bicolor Genome sequencing and assembly.</title>
        <authorList>
            <person name="Araujo N.S."/>
            <person name="Arias M.C."/>
        </authorList>
    </citation>
    <scope>NUCLEOTIDE SEQUENCE</scope>
    <source>
        <strain evidence="3">USP_2M_L1-L4_2017</strain>
        <tissue evidence="3">Whole body</tissue>
    </source>
</reference>
<sequence>MKEMAALLIAAGLTVAVSQEYVPGGHALFVRTSPSSVRDGKRDTSRDSSLLRSRLKEKKNDNNNDNDNDKDKNKDKDRDKDKEFARNEFDQNNRLKSISTLESPASCSDIGRRRDGAKYPRVDSRDLPAGRT</sequence>
<feature type="region of interest" description="Disordered" evidence="1">
    <location>
        <begin position="30"/>
        <end position="132"/>
    </location>
</feature>
<dbReference type="Proteomes" id="UP001177670">
    <property type="component" value="Unassembled WGS sequence"/>
</dbReference>
<feature type="compositionally biased region" description="Basic and acidic residues" evidence="1">
    <location>
        <begin position="110"/>
        <end position="132"/>
    </location>
</feature>